<dbReference type="EC" id="1.1.1.262" evidence="7"/>
<keyword evidence="5 7" id="KW-0560">Oxidoreductase</keyword>
<dbReference type="KEGG" id="bacg:D2962_11165"/>
<evidence type="ECO:0000313" key="8">
    <source>
        <dbReference type="Proteomes" id="UP000280960"/>
    </source>
</evidence>
<dbReference type="Gene3D" id="3.40.718.10">
    <property type="entry name" value="Isopropylmalate Dehydrogenase"/>
    <property type="match status" value="1"/>
</dbReference>
<accession>A0A3G2R6R9</accession>
<evidence type="ECO:0000256" key="3">
    <source>
        <dbReference type="ARBA" id="ARBA00011738"/>
    </source>
</evidence>
<evidence type="ECO:0000256" key="1">
    <source>
        <dbReference type="ARBA" id="ARBA00001968"/>
    </source>
</evidence>
<keyword evidence="6" id="KW-0520">NAD</keyword>
<dbReference type="NCBIfam" id="TIGR00557">
    <property type="entry name" value="pdxA"/>
    <property type="match status" value="1"/>
</dbReference>
<reference evidence="7 8" key="1">
    <citation type="submission" date="2018-10" db="EMBL/GenBank/DDBJ databases">
        <authorList>
            <person name="Zhang X."/>
        </authorList>
    </citation>
    <scope>NUCLEOTIDE SEQUENCE [LARGE SCALE GENOMIC DNA]</scope>
    <source>
        <strain evidence="7 8">SK-G1</strain>
    </source>
</reference>
<sequence length="344" mass="37300">MKPIIGITMGDPAGIGPEIAVKALAKKQIYEKCVPVIIGDFEALKDANQFTKLNLGLNEIKEINRARGEFGTIEYLNLNFLAPRSWEYKKVSALAGKAAFNYVKKGIELALENKIHAVVTGPINKESINMAGYHYSGHTEIFADLTGTKDYAMMLASGSLKVVHVTTHVSMRKACDLITEERVYKVINLAYDAMKMMGIESPRIGVAGLNAHSSENGLFGTEEQTAIKPAIEKAKSQGINADGPVPPDTVFVKALAGQYDIVVAMYHDQGHIPVKLTGFKLDLATNKYTSVSGINCTLGLPIIRTSVDHGTAFGKAGEGRANEESLVDAIEMAIRMAKVKFKLK</sequence>
<dbReference type="PANTHER" id="PTHR30004">
    <property type="entry name" value="4-HYDROXYTHREONINE-4-PHOSPHATE DEHYDROGENASE"/>
    <property type="match status" value="1"/>
</dbReference>
<evidence type="ECO:0000256" key="6">
    <source>
        <dbReference type="ARBA" id="ARBA00023027"/>
    </source>
</evidence>
<dbReference type="AlphaFoldDB" id="A0A3G2R6R9"/>
<gene>
    <name evidence="7" type="primary">pdxA</name>
    <name evidence="7" type="ORF">D2962_11165</name>
</gene>
<organism evidence="7 8">
    <name type="scientific">Biomaibacter acetigenes</name>
    <dbReference type="NCBI Taxonomy" id="2316383"/>
    <lineage>
        <taxon>Bacteria</taxon>
        <taxon>Bacillati</taxon>
        <taxon>Bacillota</taxon>
        <taxon>Clostridia</taxon>
        <taxon>Thermosediminibacterales</taxon>
        <taxon>Tepidanaerobacteraceae</taxon>
        <taxon>Biomaibacter</taxon>
    </lineage>
</organism>
<dbReference type="GO" id="GO:0050570">
    <property type="term" value="F:4-hydroxythreonine-4-phosphate dehydrogenase activity"/>
    <property type="evidence" value="ECO:0007669"/>
    <property type="project" value="UniProtKB-EC"/>
</dbReference>
<dbReference type="Proteomes" id="UP000280960">
    <property type="component" value="Chromosome"/>
</dbReference>
<evidence type="ECO:0000256" key="5">
    <source>
        <dbReference type="ARBA" id="ARBA00023002"/>
    </source>
</evidence>
<comment type="cofactor">
    <cofactor evidence="1">
        <name>a divalent metal cation</name>
        <dbReference type="ChEBI" id="CHEBI:60240"/>
    </cofactor>
</comment>
<keyword evidence="8" id="KW-1185">Reference proteome</keyword>
<dbReference type="GO" id="GO:0051287">
    <property type="term" value="F:NAD binding"/>
    <property type="evidence" value="ECO:0007669"/>
    <property type="project" value="InterPro"/>
</dbReference>
<comment type="similarity">
    <text evidence="2">Belongs to the PdxA family. PdxA2 subfamily.</text>
</comment>
<dbReference type="Pfam" id="PF04166">
    <property type="entry name" value="PdxA"/>
    <property type="match status" value="1"/>
</dbReference>
<dbReference type="EMBL" id="CP033169">
    <property type="protein sequence ID" value="AYO31083.1"/>
    <property type="molecule type" value="Genomic_DNA"/>
</dbReference>
<evidence type="ECO:0000256" key="4">
    <source>
        <dbReference type="ARBA" id="ARBA00022723"/>
    </source>
</evidence>
<keyword evidence="4" id="KW-0479">Metal-binding</keyword>
<dbReference type="RefSeq" id="WP_122015008.1">
    <property type="nucleotide sequence ID" value="NZ_CP033169.1"/>
</dbReference>
<name>A0A3G2R6R9_9FIRM</name>
<dbReference type="SUPFAM" id="SSF53659">
    <property type="entry name" value="Isocitrate/Isopropylmalate dehydrogenase-like"/>
    <property type="match status" value="1"/>
</dbReference>
<dbReference type="InterPro" id="IPR005255">
    <property type="entry name" value="PdxA_fam"/>
</dbReference>
<evidence type="ECO:0000256" key="2">
    <source>
        <dbReference type="ARBA" id="ARBA00009464"/>
    </source>
</evidence>
<dbReference type="GO" id="GO:0046872">
    <property type="term" value="F:metal ion binding"/>
    <property type="evidence" value="ECO:0007669"/>
    <property type="project" value="UniProtKB-KW"/>
</dbReference>
<evidence type="ECO:0000313" key="7">
    <source>
        <dbReference type="EMBL" id="AYO31083.1"/>
    </source>
</evidence>
<dbReference type="PANTHER" id="PTHR30004:SF6">
    <property type="entry name" value="D-THREONATE 4-PHOSPHATE DEHYDROGENASE"/>
    <property type="match status" value="1"/>
</dbReference>
<proteinExistence type="inferred from homology"/>
<protein>
    <submittedName>
        <fullName evidence="7">4-hydroxythreonine-4-phosphate dehydrogenase PdxA</fullName>
        <ecNumber evidence="7">1.1.1.262</ecNumber>
    </submittedName>
</protein>
<comment type="subunit">
    <text evidence="3">Homodimer.</text>
</comment>